<feature type="compositionally biased region" description="Basic and acidic residues" evidence="1">
    <location>
        <begin position="1"/>
        <end position="26"/>
    </location>
</feature>
<evidence type="ECO:0000313" key="2">
    <source>
        <dbReference type="EMBL" id="PBK59895.1"/>
    </source>
</evidence>
<evidence type="ECO:0000256" key="1">
    <source>
        <dbReference type="SAM" id="MobiDB-lite"/>
    </source>
</evidence>
<reference evidence="3" key="1">
    <citation type="journal article" date="2017" name="Nat. Ecol. Evol.">
        <title>Genome expansion and lineage-specific genetic innovations in the forest pathogenic fungi Armillaria.</title>
        <authorList>
            <person name="Sipos G."/>
            <person name="Prasanna A.N."/>
            <person name="Walter M.C."/>
            <person name="O'Connor E."/>
            <person name="Balint B."/>
            <person name="Krizsan K."/>
            <person name="Kiss B."/>
            <person name="Hess J."/>
            <person name="Varga T."/>
            <person name="Slot J."/>
            <person name="Riley R."/>
            <person name="Boka B."/>
            <person name="Rigling D."/>
            <person name="Barry K."/>
            <person name="Lee J."/>
            <person name="Mihaltcheva S."/>
            <person name="LaButti K."/>
            <person name="Lipzen A."/>
            <person name="Waldron R."/>
            <person name="Moloney N.M."/>
            <person name="Sperisen C."/>
            <person name="Kredics L."/>
            <person name="Vagvoelgyi C."/>
            <person name="Patrignani A."/>
            <person name="Fitzpatrick D."/>
            <person name="Nagy I."/>
            <person name="Doyle S."/>
            <person name="Anderson J.B."/>
            <person name="Grigoriev I.V."/>
            <person name="Gueldener U."/>
            <person name="Muensterkoetter M."/>
            <person name="Nagy L.G."/>
        </authorList>
    </citation>
    <scope>NUCLEOTIDE SEQUENCE [LARGE SCALE GENOMIC DNA]</scope>
    <source>
        <strain evidence="3">28-4</strain>
    </source>
</reference>
<keyword evidence="3" id="KW-1185">Reference proteome</keyword>
<protein>
    <recommendedName>
        <fullName evidence="4">USP domain-containing protein</fullName>
    </recommendedName>
</protein>
<accession>A0A2H3ALZ8</accession>
<proteinExistence type="predicted"/>
<dbReference type="Proteomes" id="UP000218334">
    <property type="component" value="Unassembled WGS sequence"/>
</dbReference>
<dbReference type="AlphaFoldDB" id="A0A2H3ALZ8"/>
<organism evidence="2 3">
    <name type="scientific">Armillaria solidipes</name>
    <dbReference type="NCBI Taxonomy" id="1076256"/>
    <lineage>
        <taxon>Eukaryota</taxon>
        <taxon>Fungi</taxon>
        <taxon>Dikarya</taxon>
        <taxon>Basidiomycota</taxon>
        <taxon>Agaricomycotina</taxon>
        <taxon>Agaricomycetes</taxon>
        <taxon>Agaricomycetidae</taxon>
        <taxon>Agaricales</taxon>
        <taxon>Marasmiineae</taxon>
        <taxon>Physalacriaceae</taxon>
        <taxon>Armillaria</taxon>
    </lineage>
</organism>
<dbReference type="EMBL" id="KZ293495">
    <property type="protein sequence ID" value="PBK59895.1"/>
    <property type="molecule type" value="Genomic_DNA"/>
</dbReference>
<evidence type="ECO:0000313" key="3">
    <source>
        <dbReference type="Proteomes" id="UP000218334"/>
    </source>
</evidence>
<name>A0A2H3ALZ8_9AGAR</name>
<feature type="region of interest" description="Disordered" evidence="1">
    <location>
        <begin position="1"/>
        <end position="40"/>
    </location>
</feature>
<sequence>MKPAEKRKGRASDTFDLKQNTSDKRFLASGPPTGDVSSSAVISASRPAGCKWSNNSCPFDSTLFVLYNLWRIDPAAWTVAFNSFGNQWLDILAESFNKHIEKLYTLEEVRDYVRRKMHREYPRVFMFGQETSVEAVMTKWSEHKQVFAEVDLNCDRGHSSSQSSQYCCTLQPTSTGRLPWSTLQQYIDNTSSTPLTYRGLQCSDCGDSTSQCCTYKVAPPFVTVLAAFTPAPPDPVVHLMAAGERTEYRLAGVVYYGTHHFTARFVDPQGRVWFNDGITTGRHAILQGLIDDMDMSVDKSGKECDVFVYRRADI</sequence>
<gene>
    <name evidence="2" type="ORF">ARMSODRAFT_945341</name>
</gene>
<evidence type="ECO:0008006" key="4">
    <source>
        <dbReference type="Google" id="ProtNLM"/>
    </source>
</evidence>